<sequence>MEVTRKNFQEALPLVGASIHKADFLVIDAEFTGLINGRDVTIFDSPQEYYTTLLNGSTDFLLIQYGLSAFCWDEAKKQYTNESYNFYLFPRGRPGPEKMFLCQSSSLDFLSAQGFDFNKLIKEGISYMTEPTETRLRENLTDRQSRSSDKESIMIPEENRSQIEGICKKVREFLDDATAQEMEIDRCNAFIRRLLFQELGTRFKTEAFVESKVLENKNRVLKVTKLKSATDVKDLDTQRKEKEWEEFNEAVGFSHVARMISQSRKLVVGHNMLLDVLHTLNHFFQPLPADYASFKEFTHCMFPRLLDTKYMSSLPPFKDKVNSTVLHHLLATLAEAPFSLPMAESEEGRGYKRADEKLHEAGYDAYITGLCFLAMHAHLARMRGEHCHRVSFMNSLLLKPFINKLFLAKTANQDSPYMNLAGADPTPSRDHVFHLKFPKEWQRNDINQLFSSYGQITVQFLDETSALVGLTRRDLAKTVARAFANSSRITLVPYLKYKALTNKTANPLERREETSEKFAKLCVVLTIVILSVFIYQVLKLLFPDDTVTAEY</sequence>
<protein>
    <submittedName>
        <fullName evidence="3">Jg20498 protein</fullName>
    </submittedName>
</protein>
<comment type="similarity">
    <text evidence="1">Belongs to the CAF1 family.</text>
</comment>
<dbReference type="GO" id="GO:1990432">
    <property type="term" value="P:siRNA 3'-end processing"/>
    <property type="evidence" value="ECO:0007669"/>
    <property type="project" value="TreeGrafter"/>
</dbReference>
<dbReference type="GO" id="GO:0003723">
    <property type="term" value="F:RNA binding"/>
    <property type="evidence" value="ECO:0007669"/>
    <property type="project" value="InterPro"/>
</dbReference>
<feature type="domain" description="Poly(A)-specific ribonuclease RNA-binding" evidence="2">
    <location>
        <begin position="422"/>
        <end position="499"/>
    </location>
</feature>
<dbReference type="Gene3D" id="3.30.70.330">
    <property type="match status" value="1"/>
</dbReference>
<dbReference type="SUPFAM" id="SSF53098">
    <property type="entry name" value="Ribonuclease H-like"/>
    <property type="match status" value="1"/>
</dbReference>
<dbReference type="GO" id="GO:0005737">
    <property type="term" value="C:cytoplasm"/>
    <property type="evidence" value="ECO:0007669"/>
    <property type="project" value="InterPro"/>
</dbReference>
<dbReference type="SUPFAM" id="SSF82708">
    <property type="entry name" value="R3H domain"/>
    <property type="match status" value="1"/>
</dbReference>
<evidence type="ECO:0000259" key="2">
    <source>
        <dbReference type="Pfam" id="PF08675"/>
    </source>
</evidence>
<dbReference type="GO" id="GO:0046872">
    <property type="term" value="F:metal ion binding"/>
    <property type="evidence" value="ECO:0007669"/>
    <property type="project" value="InterPro"/>
</dbReference>
<dbReference type="InterPro" id="IPR006941">
    <property type="entry name" value="RNase_CAF1"/>
</dbReference>
<dbReference type="GO" id="GO:0005634">
    <property type="term" value="C:nucleus"/>
    <property type="evidence" value="ECO:0007669"/>
    <property type="project" value="InterPro"/>
</dbReference>
<reference evidence="3" key="1">
    <citation type="submission" date="2022-03" db="EMBL/GenBank/DDBJ databases">
        <authorList>
            <person name="Lindestad O."/>
        </authorList>
    </citation>
    <scope>NUCLEOTIDE SEQUENCE</scope>
</reference>
<dbReference type="InterPro" id="IPR036867">
    <property type="entry name" value="R3H_dom_sf"/>
</dbReference>
<dbReference type="OrthoDB" id="1432093at2759"/>
<dbReference type="AlphaFoldDB" id="A0A8S4RUN5"/>
<dbReference type="SUPFAM" id="SSF54928">
    <property type="entry name" value="RNA-binding domain, RBD"/>
    <property type="match status" value="1"/>
</dbReference>
<evidence type="ECO:0000313" key="4">
    <source>
        <dbReference type="Proteomes" id="UP000838756"/>
    </source>
</evidence>
<organism evidence="3 4">
    <name type="scientific">Pararge aegeria aegeria</name>
    <dbReference type="NCBI Taxonomy" id="348720"/>
    <lineage>
        <taxon>Eukaryota</taxon>
        <taxon>Metazoa</taxon>
        <taxon>Ecdysozoa</taxon>
        <taxon>Arthropoda</taxon>
        <taxon>Hexapoda</taxon>
        <taxon>Insecta</taxon>
        <taxon>Pterygota</taxon>
        <taxon>Neoptera</taxon>
        <taxon>Endopterygota</taxon>
        <taxon>Lepidoptera</taxon>
        <taxon>Glossata</taxon>
        <taxon>Ditrysia</taxon>
        <taxon>Papilionoidea</taxon>
        <taxon>Nymphalidae</taxon>
        <taxon>Satyrinae</taxon>
        <taxon>Satyrini</taxon>
        <taxon>Parargina</taxon>
        <taxon>Pararge</taxon>
    </lineage>
</organism>
<dbReference type="InterPro" id="IPR012677">
    <property type="entry name" value="Nucleotide-bd_a/b_plait_sf"/>
</dbReference>
<dbReference type="InterPro" id="IPR014789">
    <property type="entry name" value="PolyA-riboNase_RNA-binding"/>
</dbReference>
<evidence type="ECO:0000256" key="1">
    <source>
        <dbReference type="ARBA" id="ARBA00008372"/>
    </source>
</evidence>
<dbReference type="GO" id="GO:1990431">
    <property type="term" value="P:priRNA 3'-end processing"/>
    <property type="evidence" value="ECO:0007669"/>
    <property type="project" value="TreeGrafter"/>
</dbReference>
<gene>
    <name evidence="3" type="primary">jg20498</name>
    <name evidence="3" type="ORF">PAEG_LOCUS17772</name>
</gene>
<dbReference type="Pfam" id="PF04857">
    <property type="entry name" value="CAF1"/>
    <property type="match status" value="1"/>
</dbReference>
<dbReference type="InterPro" id="IPR036397">
    <property type="entry name" value="RNaseH_sf"/>
</dbReference>
<dbReference type="CDD" id="cd12428">
    <property type="entry name" value="RRM_PARN"/>
    <property type="match status" value="1"/>
</dbReference>
<dbReference type="InterPro" id="IPR012337">
    <property type="entry name" value="RNaseH-like_sf"/>
</dbReference>
<dbReference type="PANTHER" id="PTHR15092">
    <property type="entry name" value="POLY A -SPECIFIC RIBONUCLEASE/TARGET OF EGR1, MEMBER 1"/>
    <property type="match status" value="1"/>
</dbReference>
<dbReference type="GO" id="GO:0004535">
    <property type="term" value="F:poly(A)-specific ribonuclease activity"/>
    <property type="evidence" value="ECO:0007669"/>
    <property type="project" value="InterPro"/>
</dbReference>
<keyword evidence="4" id="KW-1185">Reference proteome</keyword>
<dbReference type="Proteomes" id="UP000838756">
    <property type="component" value="Unassembled WGS sequence"/>
</dbReference>
<proteinExistence type="inferred from homology"/>
<dbReference type="PANTHER" id="PTHR15092:SF44">
    <property type="entry name" value="POLY(A)-SPECIFIC RIBONUCLEASE PARN"/>
    <property type="match status" value="1"/>
</dbReference>
<dbReference type="Gene3D" id="3.30.420.10">
    <property type="entry name" value="Ribonuclease H-like superfamily/Ribonuclease H"/>
    <property type="match status" value="2"/>
</dbReference>
<name>A0A8S4RUN5_9NEOP</name>
<accession>A0A8S4RUN5</accession>
<dbReference type="Pfam" id="PF08675">
    <property type="entry name" value="RNA_bind"/>
    <property type="match status" value="1"/>
</dbReference>
<dbReference type="InterPro" id="IPR035979">
    <property type="entry name" value="RBD_domain_sf"/>
</dbReference>
<dbReference type="InterPro" id="IPR051181">
    <property type="entry name" value="CAF1_poly(A)_ribonucleases"/>
</dbReference>
<evidence type="ECO:0000313" key="3">
    <source>
        <dbReference type="EMBL" id="CAH2241330.1"/>
    </source>
</evidence>
<dbReference type="EMBL" id="CAKXAJ010025575">
    <property type="protein sequence ID" value="CAH2241330.1"/>
    <property type="molecule type" value="Genomic_DNA"/>
</dbReference>
<dbReference type="GO" id="GO:0000289">
    <property type="term" value="P:nuclear-transcribed mRNA poly(A) tail shortening"/>
    <property type="evidence" value="ECO:0007669"/>
    <property type="project" value="TreeGrafter"/>
</dbReference>
<comment type="caution">
    <text evidence="3">The sequence shown here is derived from an EMBL/GenBank/DDBJ whole genome shotgun (WGS) entry which is preliminary data.</text>
</comment>